<dbReference type="AlphaFoldDB" id="A0A2U9IE27"/>
<protein>
    <recommendedName>
        <fullName evidence="3">DUF1641 domain-containing protein</fullName>
    </recommendedName>
</protein>
<dbReference type="RefSeq" id="WP_110270121.1">
    <property type="nucleotide sequence ID" value="NZ_CP029289.2"/>
</dbReference>
<dbReference type="PANTHER" id="PTHR38433:SF1">
    <property type="entry name" value="DUF1641 DOMAIN-CONTAINING PROTEIN"/>
    <property type="match status" value="1"/>
</dbReference>
<dbReference type="Pfam" id="PF07849">
    <property type="entry name" value="DUF1641"/>
    <property type="match status" value="1"/>
</dbReference>
<gene>
    <name evidence="1" type="ORF">DFR85_06180</name>
</gene>
<dbReference type="EMBL" id="CP029289">
    <property type="protein sequence ID" value="AWR94240.1"/>
    <property type="molecule type" value="Genomic_DNA"/>
</dbReference>
<proteinExistence type="predicted"/>
<evidence type="ECO:0000313" key="1">
    <source>
        <dbReference type="EMBL" id="AWR94240.1"/>
    </source>
</evidence>
<keyword evidence="2" id="KW-1185">Reference proteome</keyword>
<reference evidence="1 2" key="1">
    <citation type="submission" date="2018-05" db="EMBL/GenBank/DDBJ databases">
        <title>Complete Genome Sequences of Extremely Thermoacidophilic, Metal-Mobilizing Type-Strain Members of the Archaeal Family Sulfolobaceae: Acidianus brierleyi DSM-1651T, Acidianus sulfidivorans DSM-18786T, Metallosphaera hakonensis DSM-7519T, and Metallosphaera prunae DSM-10039T.</title>
        <authorList>
            <person name="Counts J.A."/>
            <person name="Kelly R.M."/>
        </authorList>
    </citation>
    <scope>NUCLEOTIDE SEQUENCE [LARGE SCALE GENOMIC DNA]</scope>
    <source>
        <strain evidence="1 2">DSM 1651</strain>
    </source>
</reference>
<dbReference type="Proteomes" id="UP000248044">
    <property type="component" value="Chromosome"/>
</dbReference>
<dbReference type="PANTHER" id="PTHR38433">
    <property type="match status" value="1"/>
</dbReference>
<dbReference type="GeneID" id="36831726"/>
<dbReference type="KEGG" id="abri:DFR85_06180"/>
<evidence type="ECO:0000313" key="2">
    <source>
        <dbReference type="Proteomes" id="UP000248044"/>
    </source>
</evidence>
<accession>A0A2U9IE27</accession>
<dbReference type="InterPro" id="IPR012440">
    <property type="entry name" value="DUF1641"/>
</dbReference>
<dbReference type="OrthoDB" id="56850at2157"/>
<organism evidence="1 2">
    <name type="scientific">Acidianus brierleyi</name>
    <dbReference type="NCBI Taxonomy" id="41673"/>
    <lineage>
        <taxon>Archaea</taxon>
        <taxon>Thermoproteota</taxon>
        <taxon>Thermoprotei</taxon>
        <taxon>Sulfolobales</taxon>
        <taxon>Sulfolobaceae</taxon>
        <taxon>Acidianus</taxon>
    </lineage>
</organism>
<name>A0A2U9IE27_9CREN</name>
<evidence type="ECO:0008006" key="3">
    <source>
        <dbReference type="Google" id="ProtNLM"/>
    </source>
</evidence>
<sequence length="197" mass="21891">MTEDLSQIMENLPTINEIIKQLNQLKESGTLDTLVNLSFFLKSLKDMVNDESIKNIGEEISSIALVVDKINEKKEDVTEVIDKSEELNYLMQKIEEMRKSGALDTLVNLTYALKSLKDMLTDDMIVNLGATLSLLLDFLPKATEFLNNISPVLEGFSTAMKNPQSVTLGSLISAFRDPEFQKGMGIIVSLVKTLGKS</sequence>